<feature type="chain" id="PRO_5016645897" description="Protein BIG1" evidence="11">
    <location>
        <begin position="21"/>
        <end position="287"/>
    </location>
</feature>
<keyword evidence="8 10" id="KW-0472">Membrane</keyword>
<evidence type="ECO:0000256" key="9">
    <source>
        <dbReference type="ARBA" id="ARBA00023316"/>
    </source>
</evidence>
<dbReference type="STRING" id="5486.A0A367YPG7"/>
<dbReference type="OrthoDB" id="9985059at2759"/>
<keyword evidence="5 11" id="KW-0732">Signal</keyword>
<evidence type="ECO:0000256" key="7">
    <source>
        <dbReference type="ARBA" id="ARBA00022989"/>
    </source>
</evidence>
<dbReference type="PANTHER" id="PTHR28285:SF1">
    <property type="entry name" value="PROTEIN BIG1"/>
    <property type="match status" value="1"/>
</dbReference>
<reference evidence="13 14" key="1">
    <citation type="submission" date="2018-06" db="EMBL/GenBank/DDBJ databases">
        <title>Whole genome sequencing of Candida tropicalis (genome annotated by CSBL at Korea University).</title>
        <authorList>
            <person name="Ahn J."/>
        </authorList>
    </citation>
    <scope>NUCLEOTIDE SEQUENCE [LARGE SCALE GENOMIC DNA]</scope>
    <source>
        <strain evidence="13 14">ATCC 20962</strain>
    </source>
</reference>
<dbReference type="Proteomes" id="UP000253472">
    <property type="component" value="Unassembled WGS sequence"/>
</dbReference>
<dbReference type="EMBL" id="QLNQ01000001">
    <property type="protein sequence ID" value="RCK67449.1"/>
    <property type="molecule type" value="Genomic_DNA"/>
</dbReference>
<dbReference type="GO" id="GO:0006078">
    <property type="term" value="P:(1-&gt;6)-beta-D-glucan biosynthetic process"/>
    <property type="evidence" value="ECO:0007669"/>
    <property type="project" value="TreeGrafter"/>
</dbReference>
<keyword evidence="4 10" id="KW-0812">Transmembrane</keyword>
<evidence type="ECO:0000256" key="10">
    <source>
        <dbReference type="SAM" id="Phobius"/>
    </source>
</evidence>
<dbReference type="PANTHER" id="PTHR28285">
    <property type="entry name" value="PROTEIN BIG1"/>
    <property type="match status" value="1"/>
</dbReference>
<evidence type="ECO:0000256" key="3">
    <source>
        <dbReference type="ARBA" id="ARBA00022089"/>
    </source>
</evidence>
<evidence type="ECO:0000313" key="13">
    <source>
        <dbReference type="EMBL" id="RCK67449.1"/>
    </source>
</evidence>
<evidence type="ECO:0000313" key="14">
    <source>
        <dbReference type="Proteomes" id="UP000253472"/>
    </source>
</evidence>
<comment type="caution">
    <text evidence="13">The sequence shown here is derived from an EMBL/GenBank/DDBJ whole genome shotgun (WGS) entry which is preliminary data.</text>
</comment>
<comment type="similarity">
    <text evidence="2">Belongs to the BIG1 family.</text>
</comment>
<evidence type="ECO:0000259" key="12">
    <source>
        <dbReference type="Pfam" id="PF20520"/>
    </source>
</evidence>
<name>A0A367YPG7_9ASCO</name>
<keyword evidence="14" id="KW-1185">Reference proteome</keyword>
<dbReference type="InterPro" id="IPR046756">
    <property type="entry name" value="VAS1/VOA1_TM"/>
</dbReference>
<proteinExistence type="inferred from homology"/>
<dbReference type="Pfam" id="PF20520">
    <property type="entry name" value="Ac45-VOA1_TM"/>
    <property type="match status" value="1"/>
</dbReference>
<feature type="domain" description="V-type proton ATPase subunit S1/VOA1 transmembrane" evidence="12">
    <location>
        <begin position="239"/>
        <end position="278"/>
    </location>
</feature>
<protein>
    <recommendedName>
        <fullName evidence="3">Protein BIG1</fullName>
    </recommendedName>
</protein>
<organism evidence="13 14">
    <name type="scientific">Candida viswanathii</name>
    <dbReference type="NCBI Taxonomy" id="5486"/>
    <lineage>
        <taxon>Eukaryota</taxon>
        <taxon>Fungi</taxon>
        <taxon>Dikarya</taxon>
        <taxon>Ascomycota</taxon>
        <taxon>Saccharomycotina</taxon>
        <taxon>Pichiomycetes</taxon>
        <taxon>Debaryomycetaceae</taxon>
        <taxon>Candida/Lodderomyces clade</taxon>
        <taxon>Candida</taxon>
    </lineage>
</organism>
<dbReference type="GO" id="GO:0071555">
    <property type="term" value="P:cell wall organization"/>
    <property type="evidence" value="ECO:0007669"/>
    <property type="project" value="UniProtKB-KW"/>
</dbReference>
<keyword evidence="7 10" id="KW-1133">Transmembrane helix</keyword>
<evidence type="ECO:0000256" key="6">
    <source>
        <dbReference type="ARBA" id="ARBA00022824"/>
    </source>
</evidence>
<comment type="subcellular location">
    <subcellularLocation>
        <location evidence="1">Endoplasmic reticulum membrane</location>
        <topology evidence="1">Single-pass type I membrane protein</topology>
    </subcellularLocation>
</comment>
<accession>A0A367YPG7</accession>
<gene>
    <name evidence="13" type="ORF">Cantr_02690</name>
</gene>
<keyword evidence="6" id="KW-0256">Endoplasmic reticulum</keyword>
<dbReference type="GO" id="GO:0009272">
    <property type="term" value="P:fungal-type cell wall biogenesis"/>
    <property type="evidence" value="ECO:0007669"/>
    <property type="project" value="TreeGrafter"/>
</dbReference>
<evidence type="ECO:0000256" key="1">
    <source>
        <dbReference type="ARBA" id="ARBA00004115"/>
    </source>
</evidence>
<evidence type="ECO:0000256" key="11">
    <source>
        <dbReference type="SAM" id="SignalP"/>
    </source>
</evidence>
<feature type="signal peptide" evidence="11">
    <location>
        <begin position="1"/>
        <end position="20"/>
    </location>
</feature>
<evidence type="ECO:0000256" key="5">
    <source>
        <dbReference type="ARBA" id="ARBA00022729"/>
    </source>
</evidence>
<evidence type="ECO:0000256" key="2">
    <source>
        <dbReference type="ARBA" id="ARBA00008203"/>
    </source>
</evidence>
<keyword evidence="9" id="KW-0961">Cell wall biogenesis/degradation</keyword>
<dbReference type="InterPro" id="IPR037654">
    <property type="entry name" value="Big1"/>
</dbReference>
<dbReference type="AlphaFoldDB" id="A0A367YPG7"/>
<dbReference type="GO" id="GO:0005789">
    <property type="term" value="C:endoplasmic reticulum membrane"/>
    <property type="evidence" value="ECO:0007669"/>
    <property type="project" value="UniProtKB-SubCell"/>
</dbReference>
<evidence type="ECO:0000256" key="8">
    <source>
        <dbReference type="ARBA" id="ARBA00023136"/>
    </source>
</evidence>
<sequence>MVSITQSLTYLGFMAPLAMAFSNSAPIIIDPLLMSQSVRDEIRDLHKQVIKFDEVQELLTRATADICGAKDKLYFYQVDALNRDDDGLKKYLEFSFRDVVYHDRSSVNFTISDKCYEEGLVEYEHLEAASVADILSRHETQDKVIIQGLPTFRTKGSLDSIKEKVYDLYNDDDIIINKRDDNEDGEDEAHFEEEIEHDFEEAESLAAEETDLVSIFDSDKDFPSNGTLVKPDNLFTNYQFFTSGIWSGIIVSLFLVSILYGALSWLTSLEITYASFEKQVDYDKKNE</sequence>
<evidence type="ECO:0000256" key="4">
    <source>
        <dbReference type="ARBA" id="ARBA00022692"/>
    </source>
</evidence>
<feature type="transmembrane region" description="Helical" evidence="10">
    <location>
        <begin position="245"/>
        <end position="266"/>
    </location>
</feature>